<accession>A0A0N7KXC5</accession>
<dbReference type="RefSeq" id="WP_024351916.1">
    <property type="nucleotide sequence ID" value="NZ_BBWN01000042.1"/>
</dbReference>
<dbReference type="Pfam" id="PF05099">
    <property type="entry name" value="TerB"/>
    <property type="match status" value="1"/>
</dbReference>
<dbReference type="SUPFAM" id="SSF158682">
    <property type="entry name" value="TerB-like"/>
    <property type="match status" value="1"/>
</dbReference>
<organism evidence="2">
    <name type="scientific">Aurantimonas coralicida</name>
    <dbReference type="NCBI Taxonomy" id="182270"/>
    <lineage>
        <taxon>Bacteria</taxon>
        <taxon>Pseudomonadati</taxon>
        <taxon>Pseudomonadota</taxon>
        <taxon>Alphaproteobacteria</taxon>
        <taxon>Hyphomicrobiales</taxon>
        <taxon>Aurantimonadaceae</taxon>
        <taxon>Aurantimonas</taxon>
    </lineage>
</organism>
<proteinExistence type="predicted"/>
<name>A0A0N7KXC5_9HYPH</name>
<dbReference type="AlphaFoldDB" id="A0A0N7KXC5"/>
<dbReference type="CDD" id="cd07313">
    <property type="entry name" value="terB_like_2"/>
    <property type="match status" value="1"/>
</dbReference>
<evidence type="ECO:0000313" key="2">
    <source>
        <dbReference type="EMBL" id="BAT26537.1"/>
    </source>
</evidence>
<reference evidence="2" key="1">
    <citation type="journal article" date="2015" name="Proc. Natl. Acad. Sci. U.S.A.">
        <title>Bacterial clade with the ribosomal RNA operon on a small plasmid rather than the chromosome.</title>
        <authorList>
            <person name="Anda M."/>
            <person name="Ohtsubo Y."/>
            <person name="Okubo T."/>
            <person name="Sugawara M."/>
            <person name="Nagata Y."/>
            <person name="Tsuda M."/>
            <person name="Minamisawa K."/>
            <person name="Mitsui H."/>
        </authorList>
    </citation>
    <scope>NUCLEOTIDE SEQUENCE</scope>
    <source>
        <strain evidence="2">DSM 14790</strain>
    </source>
</reference>
<feature type="domain" description="Co-chaperone DjlA N-terminal" evidence="1">
    <location>
        <begin position="29"/>
        <end position="143"/>
    </location>
</feature>
<dbReference type="InterPro" id="IPR029024">
    <property type="entry name" value="TerB-like"/>
</dbReference>
<dbReference type="EMBL" id="LC066372">
    <property type="protein sequence ID" value="BAT26537.1"/>
    <property type="molecule type" value="Genomic_DNA"/>
</dbReference>
<dbReference type="InterPro" id="IPR007791">
    <property type="entry name" value="DjlA_N"/>
</dbReference>
<evidence type="ECO:0000259" key="1">
    <source>
        <dbReference type="Pfam" id="PF05099"/>
    </source>
</evidence>
<dbReference type="Gene3D" id="1.10.3680.10">
    <property type="entry name" value="TerB-like"/>
    <property type="match status" value="1"/>
</dbReference>
<protein>
    <recommendedName>
        <fullName evidence="1">Co-chaperone DjlA N-terminal domain-containing protein</fullName>
    </recommendedName>
</protein>
<sequence length="155" mass="17521">MFEAFRDFLRNIGAGPAESRKDPEDDLRVATAALLFHIVRADGVVTDDERTRLHDVLREEFALAPDEVDRIVAAGDEADTEAVDLYNFTSVLKNRLGEAERIRFVELLWEVTYADGSVHELEDNLIWRVSDLLGVSTRDRMLMKREAATRSGVAD</sequence>